<dbReference type="OrthoDB" id="8112769at2"/>
<sequence length="196" mass="20987">MAAVGLKNARVFFLLATMFAAYLLLSLVPAAAADGAVFDELRFGITTSLSNRDGGGEDGVFPAFTAYFDPFAGASAVTLGEKLARPRLHLGAEISTEGEANTVYGGVNWTFDLNPKIFVDLGFGGLWHDGKLRNGPGETGAEFGCHLLFHEYAAIGYRFDNSWNISTQIEHASHANLCDGPNDGLTRVGLMVGYKF</sequence>
<dbReference type="InterPro" id="IPR018550">
    <property type="entry name" value="Lipid-A_deacylase-rel"/>
</dbReference>
<dbReference type="EMBL" id="CP109968">
    <property type="protein sequence ID" value="UYZ06234.1"/>
    <property type="molecule type" value="Genomic_DNA"/>
</dbReference>
<dbReference type="Proteomes" id="UP000298735">
    <property type="component" value="Chromosome Circular"/>
</dbReference>
<reference evidence="1" key="1">
    <citation type="submission" date="2022-10" db="EMBL/GenBank/DDBJ databases">
        <title>Complete genome sequence of Agrobacterium salinitolerans CFBP5507.</title>
        <authorList>
            <person name="Tchabashvili S."/>
            <person name="Yen H.-C."/>
            <person name="Haryono M."/>
            <person name="Lin Y.-C."/>
            <person name="Lai E.-M."/>
            <person name="Kuo C.-H."/>
        </authorList>
    </citation>
    <scope>NUCLEOTIDE SEQUENCE</scope>
    <source>
        <strain evidence="1">CFBP5507</strain>
    </source>
</reference>
<dbReference type="KEGG" id="asal:CFBP5507_08155"/>
<dbReference type="Gene3D" id="2.40.160.20">
    <property type="match status" value="1"/>
</dbReference>
<name>A0A1S9EY51_9HYPH</name>
<evidence type="ECO:0000313" key="1">
    <source>
        <dbReference type="EMBL" id="UYZ06234.1"/>
    </source>
</evidence>
<gene>
    <name evidence="1" type="ORF">CFBP5507_08155</name>
</gene>
<proteinExistence type="predicted"/>
<evidence type="ECO:0000313" key="2">
    <source>
        <dbReference type="Proteomes" id="UP000298735"/>
    </source>
</evidence>
<accession>A0A1S9EY51</accession>
<dbReference type="GO" id="GO:0016787">
    <property type="term" value="F:hydrolase activity"/>
    <property type="evidence" value="ECO:0007669"/>
    <property type="project" value="UniProtKB-KW"/>
</dbReference>
<protein>
    <submittedName>
        <fullName evidence="1">Acyloxyacyl hydrolase</fullName>
    </submittedName>
</protein>
<keyword evidence="1" id="KW-0378">Hydrolase</keyword>
<dbReference type="AlphaFoldDB" id="A0A1S9EY51"/>
<dbReference type="RefSeq" id="WP_077982030.1">
    <property type="nucleotide sequence ID" value="NZ_CP074393.1"/>
</dbReference>
<dbReference type="Pfam" id="PF09411">
    <property type="entry name" value="PagL"/>
    <property type="match status" value="1"/>
</dbReference>
<organism evidence="1 2">
    <name type="scientific">Agrobacterium salinitolerans</name>
    <dbReference type="NCBI Taxonomy" id="1183413"/>
    <lineage>
        <taxon>Bacteria</taxon>
        <taxon>Pseudomonadati</taxon>
        <taxon>Pseudomonadota</taxon>
        <taxon>Alphaproteobacteria</taxon>
        <taxon>Hyphomicrobiales</taxon>
        <taxon>Rhizobiaceae</taxon>
        <taxon>Rhizobium/Agrobacterium group</taxon>
        <taxon>Agrobacterium</taxon>
    </lineage>
</organism>